<dbReference type="Gene3D" id="3.30.379.10">
    <property type="entry name" value="Chitobiase/beta-hexosaminidase domain 2-like"/>
    <property type="match status" value="1"/>
</dbReference>
<dbReference type="Pfam" id="PF03648">
    <property type="entry name" value="Glyco_hydro_67N"/>
    <property type="match status" value="1"/>
</dbReference>
<protein>
    <submittedName>
        <fullName evidence="3">Alpha-glucuronidase family glycosyl hydrolase</fullName>
    </submittedName>
</protein>
<feature type="non-terminal residue" evidence="3">
    <location>
        <position position="77"/>
    </location>
</feature>
<name>A0ABD5S454_9EURY</name>
<comment type="caution">
    <text evidence="3">The sequence shown here is derived from an EMBL/GenBank/DDBJ whole genome shotgun (WGS) entry which is preliminary data.</text>
</comment>
<keyword evidence="1 3" id="KW-0378">Hydrolase</keyword>
<dbReference type="AlphaFoldDB" id="A0ABD5S454"/>
<organism evidence="3 4">
    <name type="scientific">Halobium palmae</name>
    <dbReference type="NCBI Taxonomy" id="1776492"/>
    <lineage>
        <taxon>Archaea</taxon>
        <taxon>Methanobacteriati</taxon>
        <taxon>Methanobacteriota</taxon>
        <taxon>Stenosarchaea group</taxon>
        <taxon>Halobacteria</taxon>
        <taxon>Halobacteriales</taxon>
        <taxon>Haloferacaceae</taxon>
        <taxon>Halobium</taxon>
    </lineage>
</organism>
<dbReference type="SUPFAM" id="SSF55545">
    <property type="entry name" value="beta-N-acetylhexosaminidase-like domain"/>
    <property type="match status" value="1"/>
</dbReference>
<dbReference type="GO" id="GO:0016787">
    <property type="term" value="F:hydrolase activity"/>
    <property type="evidence" value="ECO:0007669"/>
    <property type="project" value="UniProtKB-KW"/>
</dbReference>
<accession>A0ABD5S454</accession>
<proteinExistence type="predicted"/>
<dbReference type="InterPro" id="IPR005154">
    <property type="entry name" value="Glyco_hydro_67_aGlcAse_N"/>
</dbReference>
<keyword evidence="4" id="KW-1185">Reference proteome</keyword>
<evidence type="ECO:0000313" key="4">
    <source>
        <dbReference type="Proteomes" id="UP001596328"/>
    </source>
</evidence>
<sequence>MPPQAYDDCWLRYDEVGDETLLGSYRSRCANVYASVRAPELGAVRDELRRGLGGLLGREPHLWQHPPRSADGFLAVG</sequence>
<dbReference type="EMBL" id="JBHSWU010001099">
    <property type="protein sequence ID" value="MFC6726414.1"/>
    <property type="molecule type" value="Genomic_DNA"/>
</dbReference>
<evidence type="ECO:0000256" key="1">
    <source>
        <dbReference type="ARBA" id="ARBA00022801"/>
    </source>
</evidence>
<dbReference type="InterPro" id="IPR029018">
    <property type="entry name" value="Hex-like_dom2"/>
</dbReference>
<evidence type="ECO:0000313" key="3">
    <source>
        <dbReference type="EMBL" id="MFC6726414.1"/>
    </source>
</evidence>
<evidence type="ECO:0000259" key="2">
    <source>
        <dbReference type="Pfam" id="PF03648"/>
    </source>
</evidence>
<gene>
    <name evidence="3" type="ORF">ACFQE1_19010</name>
</gene>
<reference evidence="3 4" key="1">
    <citation type="journal article" date="2019" name="Int. J. Syst. Evol. Microbiol.">
        <title>The Global Catalogue of Microorganisms (GCM) 10K type strain sequencing project: providing services to taxonomists for standard genome sequencing and annotation.</title>
        <authorList>
            <consortium name="The Broad Institute Genomics Platform"/>
            <consortium name="The Broad Institute Genome Sequencing Center for Infectious Disease"/>
            <person name="Wu L."/>
            <person name="Ma J."/>
        </authorList>
    </citation>
    <scope>NUCLEOTIDE SEQUENCE [LARGE SCALE GENOMIC DNA]</scope>
    <source>
        <strain evidence="3 4">NBRC 111368</strain>
    </source>
</reference>
<dbReference type="Proteomes" id="UP001596328">
    <property type="component" value="Unassembled WGS sequence"/>
</dbReference>
<feature type="domain" description="Alpha glucuronidase N-terminal" evidence="2">
    <location>
        <begin position="9"/>
        <end position="71"/>
    </location>
</feature>